<feature type="non-terminal residue" evidence="1">
    <location>
        <position position="1"/>
    </location>
</feature>
<evidence type="ECO:0000313" key="1">
    <source>
        <dbReference type="EMBL" id="CEO50072.1"/>
    </source>
</evidence>
<reference evidence="1" key="1">
    <citation type="submission" date="2015-01" db="EMBL/GenBank/DDBJ databases">
        <authorList>
            <person name="Durling Mikael"/>
        </authorList>
    </citation>
    <scope>NUCLEOTIDE SEQUENCE</scope>
</reference>
<name>A0A0B7K3A5_BIOOC</name>
<proteinExistence type="predicted"/>
<protein>
    <submittedName>
        <fullName evidence="1">Uncharacterized protein</fullName>
    </submittedName>
</protein>
<dbReference type="AlphaFoldDB" id="A0A0B7K3A5"/>
<gene>
    <name evidence="1" type="ORF">BN869_000006129_1</name>
</gene>
<organism evidence="1">
    <name type="scientific">Bionectria ochroleuca</name>
    <name type="common">Gliocladium roseum</name>
    <dbReference type="NCBI Taxonomy" id="29856"/>
    <lineage>
        <taxon>Eukaryota</taxon>
        <taxon>Fungi</taxon>
        <taxon>Dikarya</taxon>
        <taxon>Ascomycota</taxon>
        <taxon>Pezizomycotina</taxon>
        <taxon>Sordariomycetes</taxon>
        <taxon>Hypocreomycetidae</taxon>
        <taxon>Hypocreales</taxon>
        <taxon>Bionectriaceae</taxon>
        <taxon>Clonostachys</taxon>
    </lineage>
</organism>
<sequence length="140" mass="15544">DVYSHHCKGVLTGVGPLPVPLQPQLQLTHCQSSCCWAKDAQLKVPDWPGADSRSIPLSIGESDDLHVDMTAIATWHHLAHAFPILASSNRILEHLLLSCHKLTTGTYQIIFFPRCLPWSPQPLVVISGRAWETALCFRVM</sequence>
<accession>A0A0B7K3A5</accession>
<dbReference type="EMBL" id="CDPU01000017">
    <property type="protein sequence ID" value="CEO50072.1"/>
    <property type="molecule type" value="Genomic_DNA"/>
</dbReference>